<keyword evidence="4" id="KW-1185">Reference proteome</keyword>
<reference evidence="1 3" key="1">
    <citation type="submission" date="2018-10" db="EMBL/GenBank/DDBJ databases">
        <title>Genomic Encyclopedia of Archaeal and Bacterial Type Strains, Phase II (KMG-II): from individual species to whole genera.</title>
        <authorList>
            <person name="Goeker M."/>
        </authorList>
    </citation>
    <scope>NUCLEOTIDE SEQUENCE [LARGE SCALE GENOMIC DNA]</scope>
    <source>
        <strain evidence="1 3">DSM 19624</strain>
    </source>
</reference>
<evidence type="ECO:0000313" key="3">
    <source>
        <dbReference type="Proteomes" id="UP000273898"/>
    </source>
</evidence>
<reference evidence="2 4" key="2">
    <citation type="submission" date="2019-03" db="EMBL/GenBank/DDBJ databases">
        <authorList>
            <person name="He R.-H."/>
        </authorList>
    </citation>
    <scope>NUCLEOTIDE SEQUENCE [LARGE SCALE GENOMIC DNA]</scope>
    <source>
        <strain evidence="2 4">DSM 19624</strain>
    </source>
</reference>
<dbReference type="Proteomes" id="UP000273898">
    <property type="component" value="Unassembled WGS sequence"/>
</dbReference>
<protein>
    <submittedName>
        <fullName evidence="1">Uncharacterized protein</fullName>
    </submittedName>
</protein>
<organism evidence="1 3">
    <name type="scientific">Pedobacter alluvionis</name>
    <dbReference type="NCBI Taxonomy" id="475253"/>
    <lineage>
        <taxon>Bacteria</taxon>
        <taxon>Pseudomonadati</taxon>
        <taxon>Bacteroidota</taxon>
        <taxon>Sphingobacteriia</taxon>
        <taxon>Sphingobacteriales</taxon>
        <taxon>Sphingobacteriaceae</taxon>
        <taxon>Pedobacter</taxon>
    </lineage>
</organism>
<dbReference type="AlphaFoldDB" id="A0A497Y3Y1"/>
<proteinExistence type="predicted"/>
<sequence>MNNDTDNKFTDWIYNRYVESIRNEDFTRMTLFFDVLSKYINTSLTQRRQSKQRRYADRLLKAIHKAHKSGTAKKLQLAGAEWQQEFEKAIAEYETMLTDMNLSKETIQEMVIEKRFNYGNH</sequence>
<accession>A0A497Y3Y1</accession>
<dbReference type="RefSeq" id="WP_121285132.1">
    <property type="nucleotide sequence ID" value="NZ_RCCK01000012.1"/>
</dbReference>
<comment type="caution">
    <text evidence="1">The sequence shown here is derived from an EMBL/GenBank/DDBJ whole genome shotgun (WGS) entry which is preliminary data.</text>
</comment>
<evidence type="ECO:0000313" key="2">
    <source>
        <dbReference type="EMBL" id="TFB30267.1"/>
    </source>
</evidence>
<name>A0A497Y3Y1_9SPHI</name>
<dbReference type="OrthoDB" id="1259981at2"/>
<dbReference type="EMBL" id="SOPX01000003">
    <property type="protein sequence ID" value="TFB30267.1"/>
    <property type="molecule type" value="Genomic_DNA"/>
</dbReference>
<gene>
    <name evidence="1" type="ORF">BCL90_3516</name>
    <name evidence="2" type="ORF">E3V97_19045</name>
</gene>
<dbReference type="Proteomes" id="UP000297429">
    <property type="component" value="Unassembled WGS sequence"/>
</dbReference>
<evidence type="ECO:0000313" key="1">
    <source>
        <dbReference type="EMBL" id="RLJ75167.1"/>
    </source>
</evidence>
<evidence type="ECO:0000313" key="4">
    <source>
        <dbReference type="Proteomes" id="UP000297429"/>
    </source>
</evidence>
<dbReference type="EMBL" id="RCCK01000012">
    <property type="protein sequence ID" value="RLJ75167.1"/>
    <property type="molecule type" value="Genomic_DNA"/>
</dbReference>